<keyword evidence="1" id="KW-0812">Transmembrane</keyword>
<feature type="transmembrane region" description="Helical" evidence="1">
    <location>
        <begin position="84"/>
        <end position="102"/>
    </location>
</feature>
<feature type="transmembrane region" description="Helical" evidence="1">
    <location>
        <begin position="6"/>
        <end position="24"/>
    </location>
</feature>
<organism evidence="2 3">
    <name type="scientific">Actinocatenispora sera</name>
    <dbReference type="NCBI Taxonomy" id="390989"/>
    <lineage>
        <taxon>Bacteria</taxon>
        <taxon>Bacillati</taxon>
        <taxon>Actinomycetota</taxon>
        <taxon>Actinomycetes</taxon>
        <taxon>Micromonosporales</taxon>
        <taxon>Micromonosporaceae</taxon>
        <taxon>Actinocatenispora</taxon>
    </lineage>
</organism>
<accession>A0A810LAA2</accession>
<evidence type="ECO:0000313" key="2">
    <source>
        <dbReference type="EMBL" id="BCJ31522.1"/>
    </source>
</evidence>
<dbReference type="EMBL" id="AP023354">
    <property type="protein sequence ID" value="BCJ31522.1"/>
    <property type="molecule type" value="Genomic_DNA"/>
</dbReference>
<dbReference type="KEGG" id="aser:Asera_56300"/>
<evidence type="ECO:0000256" key="1">
    <source>
        <dbReference type="SAM" id="Phobius"/>
    </source>
</evidence>
<dbReference type="AlphaFoldDB" id="A0A810LAA2"/>
<protein>
    <recommendedName>
        <fullName evidence="4">Tetratricopeptide repeat protein</fullName>
    </recommendedName>
</protein>
<name>A0A810LAA2_9ACTN</name>
<dbReference type="Proteomes" id="UP000680750">
    <property type="component" value="Chromosome"/>
</dbReference>
<proteinExistence type="predicted"/>
<dbReference type="Gene3D" id="1.25.40.10">
    <property type="entry name" value="Tetratricopeptide repeat domain"/>
    <property type="match status" value="1"/>
</dbReference>
<evidence type="ECO:0008006" key="4">
    <source>
        <dbReference type="Google" id="ProtNLM"/>
    </source>
</evidence>
<keyword evidence="1" id="KW-1133">Transmembrane helix</keyword>
<evidence type="ECO:0000313" key="3">
    <source>
        <dbReference type="Proteomes" id="UP000680750"/>
    </source>
</evidence>
<sequence length="461" mass="49616">MVFGDPVAVALGNASLLGVGYCMLRRWTLAVLTDLVSVVLLVLLATAWRAVWFEVLVALWWVALVAHGWHLARRRAVPVAARRQRLVAAYLAVPVLLAVTALRVDGYLIDSALADAKRAGDCGQAGQAVDRVWFGLRFADAPLTVRTETTHRVCARLHTAAGQLGTSLATGDTRQLAAGFAGLQAVLAGYPGHEPMVRAVLTEFLGVLPKADACPAAAVTDWLRARHPDHTVLDTAAAAATRHAPPALLGCGDALVDQKSWPKALARYHQLLDQFPDSELVTKARKGIRTATLGQQLSTVRSRLSVDTGELPKYCSNPAKYEAATPYRKSHNRSLLYGNSEYVNKLPDSWSVSDAADAALVVCVGDTKLGSRVQTCPYTRLDGSGSPVWVTFYKVAIPIRAYELRTGKLVVHRTIQIGGSSCPQILSYTTYGGYDTGPDTAQYVTPSRSGVRAAFRSALHP</sequence>
<dbReference type="InterPro" id="IPR011990">
    <property type="entry name" value="TPR-like_helical_dom_sf"/>
</dbReference>
<gene>
    <name evidence="2" type="ORF">Asera_56300</name>
</gene>
<feature type="transmembrane region" description="Helical" evidence="1">
    <location>
        <begin position="55"/>
        <end position="72"/>
    </location>
</feature>
<reference evidence="2" key="1">
    <citation type="submission" date="2020-08" db="EMBL/GenBank/DDBJ databases">
        <title>Whole genome shotgun sequence of Actinocatenispora sera NBRC 101916.</title>
        <authorList>
            <person name="Komaki H."/>
            <person name="Tamura T."/>
        </authorList>
    </citation>
    <scope>NUCLEOTIDE SEQUENCE</scope>
    <source>
        <strain evidence="2">NBRC 101916</strain>
    </source>
</reference>
<keyword evidence="3" id="KW-1185">Reference proteome</keyword>
<keyword evidence="1" id="KW-0472">Membrane</keyword>